<dbReference type="EMBL" id="FOVK01000014">
    <property type="protein sequence ID" value="SFO07860.1"/>
    <property type="molecule type" value="Genomic_DNA"/>
</dbReference>
<sequence length="47" mass="5697">MIFECKKMENLEGEKRTTEKHNIFKSRYIINMVIILSSYRRRAYGVV</sequence>
<protein>
    <submittedName>
        <fullName evidence="1">Uncharacterized protein</fullName>
    </submittedName>
</protein>
<reference evidence="1 2" key="1">
    <citation type="submission" date="2016-10" db="EMBL/GenBank/DDBJ databases">
        <authorList>
            <person name="de Groot N.N."/>
        </authorList>
    </citation>
    <scope>NUCLEOTIDE SEQUENCE [LARGE SCALE GENOMIC DNA]</scope>
    <source>
        <strain evidence="1 2">ML2</strain>
    </source>
</reference>
<accession>A0A1I5E917</accession>
<dbReference type="Proteomes" id="UP000181899">
    <property type="component" value="Unassembled WGS sequence"/>
</dbReference>
<dbReference type="AlphaFoldDB" id="A0A1I5E917"/>
<gene>
    <name evidence="1" type="ORF">SAMN04488695_11455</name>
</gene>
<evidence type="ECO:0000313" key="1">
    <source>
        <dbReference type="EMBL" id="SFO07860.1"/>
    </source>
</evidence>
<evidence type="ECO:0000313" key="2">
    <source>
        <dbReference type="Proteomes" id="UP000181899"/>
    </source>
</evidence>
<proteinExistence type="predicted"/>
<keyword evidence="2" id="KW-1185">Reference proteome</keyword>
<organism evidence="1 2">
    <name type="scientific">Proteiniclasticum ruminis</name>
    <dbReference type="NCBI Taxonomy" id="398199"/>
    <lineage>
        <taxon>Bacteria</taxon>
        <taxon>Bacillati</taxon>
        <taxon>Bacillota</taxon>
        <taxon>Clostridia</taxon>
        <taxon>Eubacteriales</taxon>
        <taxon>Clostridiaceae</taxon>
        <taxon>Proteiniclasticum</taxon>
    </lineage>
</organism>
<name>A0A1I5E917_9CLOT</name>